<evidence type="ECO:0000256" key="1">
    <source>
        <dbReference type="ARBA" id="ARBA00023122"/>
    </source>
</evidence>
<accession>A0A847U5L0</accession>
<dbReference type="Proteomes" id="UP000610611">
    <property type="component" value="Unassembled WGS sequence"/>
</dbReference>
<dbReference type="PROSITE" id="PS51371">
    <property type="entry name" value="CBS"/>
    <property type="match status" value="2"/>
</dbReference>
<feature type="domain" description="CBS" evidence="3">
    <location>
        <begin position="75"/>
        <end position="128"/>
    </location>
</feature>
<dbReference type="Pfam" id="PF00571">
    <property type="entry name" value="CBS"/>
    <property type="match status" value="2"/>
</dbReference>
<proteinExistence type="predicted"/>
<name>A0A847U5L0_9EURY</name>
<comment type="caution">
    <text evidence="4">The sequence shown here is derived from an EMBL/GenBank/DDBJ whole genome shotgun (WGS) entry which is preliminary data.</text>
</comment>
<evidence type="ECO:0000313" key="4">
    <source>
        <dbReference type="EMBL" id="NLV06458.1"/>
    </source>
</evidence>
<keyword evidence="1 2" id="KW-0129">CBS domain</keyword>
<dbReference type="SUPFAM" id="SSF54631">
    <property type="entry name" value="CBS-domain pair"/>
    <property type="match status" value="1"/>
</dbReference>
<dbReference type="Gene3D" id="3.10.580.10">
    <property type="entry name" value="CBS-domain"/>
    <property type="match status" value="1"/>
</dbReference>
<reference evidence="4" key="1">
    <citation type="submission" date="2019-12" db="EMBL/GenBank/DDBJ databases">
        <title>The whole-genome sequencing of Haloarcula japonica strain pws8.</title>
        <authorList>
            <person name="Verma D.K."/>
            <person name="Gopal K."/>
            <person name="Prasad E.S."/>
        </authorList>
    </citation>
    <scope>NUCLEOTIDE SEQUENCE</scope>
    <source>
        <strain evidence="4">Pws8</strain>
    </source>
</reference>
<evidence type="ECO:0000313" key="5">
    <source>
        <dbReference type="Proteomes" id="UP000610611"/>
    </source>
</evidence>
<dbReference type="RefSeq" id="WP_170083424.1">
    <property type="nucleotide sequence ID" value="NZ_WOWB01000001.1"/>
</dbReference>
<dbReference type="PANTHER" id="PTHR43080:SF2">
    <property type="entry name" value="CBS DOMAIN-CONTAINING PROTEIN"/>
    <property type="match status" value="1"/>
</dbReference>
<dbReference type="EMBL" id="WOWB01000001">
    <property type="protein sequence ID" value="NLV06458.1"/>
    <property type="molecule type" value="Genomic_DNA"/>
</dbReference>
<evidence type="ECO:0000256" key="2">
    <source>
        <dbReference type="PROSITE-ProRule" id="PRU00703"/>
    </source>
</evidence>
<organism evidence="4 5">
    <name type="scientific">Haloarcula rubripromontorii</name>
    <dbReference type="NCBI Taxonomy" id="1705562"/>
    <lineage>
        <taxon>Archaea</taxon>
        <taxon>Methanobacteriati</taxon>
        <taxon>Methanobacteriota</taxon>
        <taxon>Stenosarchaea group</taxon>
        <taxon>Halobacteria</taxon>
        <taxon>Halobacteriales</taxon>
        <taxon>Haloarculaceae</taxon>
        <taxon>Haloarcula</taxon>
    </lineage>
</organism>
<dbReference type="InterPro" id="IPR000644">
    <property type="entry name" value="CBS_dom"/>
</dbReference>
<evidence type="ECO:0000259" key="3">
    <source>
        <dbReference type="PROSITE" id="PS51371"/>
    </source>
</evidence>
<feature type="domain" description="CBS" evidence="3">
    <location>
        <begin position="10"/>
        <end position="67"/>
    </location>
</feature>
<dbReference type="InterPro" id="IPR051257">
    <property type="entry name" value="Diverse_CBS-Domain"/>
</dbReference>
<protein>
    <submittedName>
        <fullName evidence="4">CBS domain-containing protein</fullName>
    </submittedName>
</protein>
<sequence length="128" mass="13462">MSDATVAEFMTSPVLTVTGDEIALDVAAAMDDQAINSVVVVDEACQPEGILTSTDYVRLTADGVDPTETTVADHMTRDIVTASPDTTLSAVAARMRANDISHVPVVDDEDRVMGILSATDLTSYLATD</sequence>
<dbReference type="InterPro" id="IPR046342">
    <property type="entry name" value="CBS_dom_sf"/>
</dbReference>
<gene>
    <name evidence="4" type="ORF">GOC83_09995</name>
</gene>
<dbReference type="AlphaFoldDB" id="A0A847U5L0"/>
<dbReference type="PANTHER" id="PTHR43080">
    <property type="entry name" value="CBS DOMAIN-CONTAINING PROTEIN CBSX3, MITOCHONDRIAL"/>
    <property type="match status" value="1"/>
</dbReference>
<dbReference type="CDD" id="cd09836">
    <property type="entry name" value="CBS_pair_arch"/>
    <property type="match status" value="1"/>
</dbReference>
<dbReference type="SMART" id="SM00116">
    <property type="entry name" value="CBS"/>
    <property type="match status" value="2"/>
</dbReference>